<organism evidence="1 2">
    <name type="scientific">Nonomuraea jabiensis</name>
    <dbReference type="NCBI Taxonomy" id="882448"/>
    <lineage>
        <taxon>Bacteria</taxon>
        <taxon>Bacillati</taxon>
        <taxon>Actinomycetota</taxon>
        <taxon>Actinomycetes</taxon>
        <taxon>Streptosporangiales</taxon>
        <taxon>Streptosporangiaceae</taxon>
        <taxon>Nonomuraea</taxon>
    </lineage>
</organism>
<dbReference type="EMBL" id="JACHMB010000001">
    <property type="protein sequence ID" value="MBB5775382.1"/>
    <property type="molecule type" value="Genomic_DNA"/>
</dbReference>
<keyword evidence="2" id="KW-1185">Reference proteome</keyword>
<comment type="caution">
    <text evidence="1">The sequence shown here is derived from an EMBL/GenBank/DDBJ whole genome shotgun (WGS) entry which is preliminary data.</text>
</comment>
<name>A0A7W9G183_9ACTN</name>
<gene>
    <name evidence="1" type="ORF">HD596_002138</name>
</gene>
<dbReference type="AlphaFoldDB" id="A0A7W9G183"/>
<evidence type="ECO:0000313" key="2">
    <source>
        <dbReference type="Proteomes" id="UP000579153"/>
    </source>
</evidence>
<reference evidence="1 2" key="1">
    <citation type="submission" date="2020-08" db="EMBL/GenBank/DDBJ databases">
        <title>Sequencing the genomes of 1000 actinobacteria strains.</title>
        <authorList>
            <person name="Klenk H.-P."/>
        </authorList>
    </citation>
    <scope>NUCLEOTIDE SEQUENCE [LARGE SCALE GENOMIC DNA]</scope>
    <source>
        <strain evidence="1 2">DSM 45507</strain>
    </source>
</reference>
<sequence>MSTPCGSCPPGLGCGSPTCTVAKLIHDYPSLHVNRTQTLHRLLCHTGNGFEWHGEHYCEYEVTIAGFRRPRPRDRNAGCAES</sequence>
<evidence type="ECO:0000313" key="1">
    <source>
        <dbReference type="EMBL" id="MBB5775382.1"/>
    </source>
</evidence>
<protein>
    <submittedName>
        <fullName evidence="1">Uncharacterized protein</fullName>
    </submittedName>
</protein>
<proteinExistence type="predicted"/>
<accession>A0A7W9G183</accession>
<dbReference type="Proteomes" id="UP000579153">
    <property type="component" value="Unassembled WGS sequence"/>
</dbReference>